<protein>
    <submittedName>
        <fullName evidence="2">Uncharacterized protein</fullName>
    </submittedName>
</protein>
<dbReference type="Proteomes" id="UP000663855">
    <property type="component" value="Unassembled WGS sequence"/>
</dbReference>
<proteinExistence type="predicted"/>
<name>A0A814MY62_9BILA</name>
<dbReference type="EMBL" id="CAJNOV010001951">
    <property type="protein sequence ID" value="CAF1084692.1"/>
    <property type="molecule type" value="Genomic_DNA"/>
</dbReference>
<dbReference type="PANTHER" id="PTHR43520">
    <property type="entry name" value="ATP7, ISOFORM B"/>
    <property type="match status" value="1"/>
</dbReference>
<evidence type="ECO:0000313" key="2">
    <source>
        <dbReference type="EMBL" id="CAF1084692.1"/>
    </source>
</evidence>
<accession>A0A814MY62</accession>
<keyword evidence="1" id="KW-1278">Translocase</keyword>
<dbReference type="AlphaFoldDB" id="A0A814MY62"/>
<evidence type="ECO:0000256" key="1">
    <source>
        <dbReference type="ARBA" id="ARBA00022967"/>
    </source>
</evidence>
<dbReference type="PANTHER" id="PTHR43520:SF8">
    <property type="entry name" value="P-TYPE CU(+) TRANSPORTER"/>
    <property type="match status" value="1"/>
</dbReference>
<organism evidence="2 3">
    <name type="scientific">Rotaria magnacalcarata</name>
    <dbReference type="NCBI Taxonomy" id="392030"/>
    <lineage>
        <taxon>Eukaryota</taxon>
        <taxon>Metazoa</taxon>
        <taxon>Spiralia</taxon>
        <taxon>Gnathifera</taxon>
        <taxon>Rotifera</taxon>
        <taxon>Eurotatoria</taxon>
        <taxon>Bdelloidea</taxon>
        <taxon>Philodinida</taxon>
        <taxon>Philodinidae</taxon>
        <taxon>Rotaria</taxon>
    </lineage>
</organism>
<reference evidence="2" key="1">
    <citation type="submission" date="2021-02" db="EMBL/GenBank/DDBJ databases">
        <authorList>
            <person name="Nowell W R."/>
        </authorList>
    </citation>
    <scope>NUCLEOTIDE SEQUENCE</scope>
</reference>
<dbReference type="GO" id="GO:0005507">
    <property type="term" value="F:copper ion binding"/>
    <property type="evidence" value="ECO:0007669"/>
    <property type="project" value="TreeGrafter"/>
</dbReference>
<comment type="caution">
    <text evidence="2">The sequence shown here is derived from an EMBL/GenBank/DDBJ whole genome shotgun (WGS) entry which is preliminary data.</text>
</comment>
<evidence type="ECO:0000313" key="3">
    <source>
        <dbReference type="Proteomes" id="UP000663855"/>
    </source>
</evidence>
<dbReference type="GO" id="GO:0016020">
    <property type="term" value="C:membrane"/>
    <property type="evidence" value="ECO:0007669"/>
    <property type="project" value="TreeGrafter"/>
</dbReference>
<gene>
    <name evidence="2" type="ORF">CJN711_LOCUS6374</name>
</gene>
<dbReference type="GO" id="GO:0043682">
    <property type="term" value="F:P-type divalent copper transporter activity"/>
    <property type="evidence" value="ECO:0007669"/>
    <property type="project" value="TreeGrafter"/>
</dbReference>
<dbReference type="GO" id="GO:0055070">
    <property type="term" value="P:copper ion homeostasis"/>
    <property type="evidence" value="ECO:0007669"/>
    <property type="project" value="TreeGrafter"/>
</dbReference>
<sequence length="142" mass="14955">MQETKNSSGTLLISATRAGLETPLKQIVKLFGEAQTSIAPTQILLDEITVLSIACHCVLGFATPAAAMVGTVLPTQKEGFTASLKENNLKGDEVARVGGAAEETNIVLIYDALKKGFAFIYNPIDISVAAGVYPPFSISLMP</sequence>